<dbReference type="InterPro" id="IPR028098">
    <property type="entry name" value="Glyco_trans_4-like_N"/>
</dbReference>
<evidence type="ECO:0000313" key="4">
    <source>
        <dbReference type="Proteomes" id="UP000034740"/>
    </source>
</evidence>
<protein>
    <submittedName>
        <fullName evidence="3">Glycosyl transferase group 1</fullName>
    </submittedName>
</protein>
<dbReference type="Pfam" id="PF13439">
    <property type="entry name" value="Glyco_transf_4"/>
    <property type="match status" value="1"/>
</dbReference>
<evidence type="ECO:0000313" key="3">
    <source>
        <dbReference type="EMBL" id="KKW35698.1"/>
    </source>
</evidence>
<dbReference type="AlphaFoldDB" id="A0A0G1XX13"/>
<dbReference type="GO" id="GO:0016757">
    <property type="term" value="F:glycosyltransferase activity"/>
    <property type="evidence" value="ECO:0007669"/>
    <property type="project" value="InterPro"/>
</dbReference>
<dbReference type="EMBL" id="LCRO01000004">
    <property type="protein sequence ID" value="KKW35698.1"/>
    <property type="molecule type" value="Genomic_DNA"/>
</dbReference>
<dbReference type="PANTHER" id="PTHR12526:SF595">
    <property type="entry name" value="BLL5217 PROTEIN"/>
    <property type="match status" value="1"/>
</dbReference>
<dbReference type="Gene3D" id="3.40.50.2000">
    <property type="entry name" value="Glycogen Phosphorylase B"/>
    <property type="match status" value="2"/>
</dbReference>
<comment type="caution">
    <text evidence="3">The sequence shown here is derived from an EMBL/GenBank/DDBJ whole genome shotgun (WGS) entry which is preliminary data.</text>
</comment>
<dbReference type="CDD" id="cd03802">
    <property type="entry name" value="GT4_AviGT4-like"/>
    <property type="match status" value="1"/>
</dbReference>
<reference evidence="3 4" key="1">
    <citation type="journal article" date="2015" name="Nature">
        <title>rRNA introns, odd ribosomes, and small enigmatic genomes across a large radiation of phyla.</title>
        <authorList>
            <person name="Brown C.T."/>
            <person name="Hug L.A."/>
            <person name="Thomas B.C."/>
            <person name="Sharon I."/>
            <person name="Castelle C.J."/>
            <person name="Singh A."/>
            <person name="Wilkins M.J."/>
            <person name="Williams K.H."/>
            <person name="Banfield J.F."/>
        </authorList>
    </citation>
    <scope>NUCLEOTIDE SEQUENCE [LARGE SCALE GENOMIC DNA]</scope>
</reference>
<evidence type="ECO:0000259" key="1">
    <source>
        <dbReference type="Pfam" id="PF00534"/>
    </source>
</evidence>
<keyword evidence="3" id="KW-0808">Transferase</keyword>
<dbReference type="PANTHER" id="PTHR12526">
    <property type="entry name" value="GLYCOSYLTRANSFERASE"/>
    <property type="match status" value="1"/>
</dbReference>
<proteinExistence type="predicted"/>
<organism evidence="3 4">
    <name type="scientific">Candidatus Adlerbacteria bacterium GW2011_GWA1_54_10</name>
    <dbReference type="NCBI Taxonomy" id="1618605"/>
    <lineage>
        <taxon>Bacteria</taxon>
        <taxon>Candidatus Adleribacteriota</taxon>
    </lineage>
</organism>
<dbReference type="SUPFAM" id="SSF53756">
    <property type="entry name" value="UDP-Glycosyltransferase/glycogen phosphorylase"/>
    <property type="match status" value="1"/>
</dbReference>
<dbReference type="Proteomes" id="UP000034740">
    <property type="component" value="Unassembled WGS sequence"/>
</dbReference>
<gene>
    <name evidence="3" type="ORF">UY83_C0004G0022</name>
</gene>
<dbReference type="Pfam" id="PF00534">
    <property type="entry name" value="Glycos_transf_1"/>
    <property type="match status" value="1"/>
</dbReference>
<accession>A0A0G1XX13</accession>
<evidence type="ECO:0000259" key="2">
    <source>
        <dbReference type="Pfam" id="PF13439"/>
    </source>
</evidence>
<dbReference type="InterPro" id="IPR001296">
    <property type="entry name" value="Glyco_trans_1"/>
</dbReference>
<feature type="domain" description="Glycosyl transferase family 1" evidence="1">
    <location>
        <begin position="169"/>
        <end position="296"/>
    </location>
</feature>
<name>A0A0G1XX13_9BACT</name>
<sequence>MRIAQLAPLAERVPPKRYGGTERVVHALTEELIRRGHEVTLFASGDSQTSGRLESVYPRSLREARVKDPYGSNYWTLLNVGLAYELQDEFDIIHDHLAPLSLPTANLATTPVVCTMHGPFTPENRRLFQTMRGPGIVTVSQAQVFPAPGINHIGTVHNGLPMEQYPFDPKGNGYLLFVGRISMEKGVHLAIEVAELLDMRLMIAAKLDKTDQPYFREYVEPRLSERVEWIGEVGEDERNKLMAGARCFLHPVTWREPFGLTLIEAMACGCPVVAMNRGSIPEIIKTGVTGYVVEDVEGMLEAVQNIGQINRKACRAHALRNFSAKKMADGYEAIFKKLLND</sequence>
<feature type="domain" description="Glycosyltransferase subfamily 4-like N-terminal" evidence="2">
    <location>
        <begin position="18"/>
        <end position="141"/>
    </location>
</feature>